<reference evidence="1 2" key="1">
    <citation type="submission" date="2020-08" db="EMBL/GenBank/DDBJ databases">
        <title>Genomic Encyclopedia of Type Strains, Phase IV (KMG-IV): sequencing the most valuable type-strain genomes for metagenomic binning, comparative biology and taxonomic classification.</title>
        <authorList>
            <person name="Goeker M."/>
        </authorList>
    </citation>
    <scope>NUCLEOTIDE SEQUENCE [LARGE SCALE GENOMIC DNA]</scope>
    <source>
        <strain evidence="1 2">DSM 102255</strain>
    </source>
</reference>
<sequence>MMTSALFLCDSVCVLKQSLNFNYLSVNLPSLL</sequence>
<dbReference type="EMBL" id="JACIJP010000003">
    <property type="protein sequence ID" value="MBB6124360.1"/>
    <property type="molecule type" value="Genomic_DNA"/>
</dbReference>
<name>A0A841J145_9SPHN</name>
<evidence type="ECO:0000313" key="2">
    <source>
        <dbReference type="Proteomes" id="UP000552700"/>
    </source>
</evidence>
<protein>
    <submittedName>
        <fullName evidence="1">Uncharacterized protein</fullName>
    </submittedName>
</protein>
<proteinExistence type="predicted"/>
<evidence type="ECO:0000313" key="1">
    <source>
        <dbReference type="EMBL" id="MBB6124360.1"/>
    </source>
</evidence>
<accession>A0A841J145</accession>
<gene>
    <name evidence="1" type="ORF">FHS92_002105</name>
</gene>
<keyword evidence="2" id="KW-1185">Reference proteome</keyword>
<dbReference type="Proteomes" id="UP000552700">
    <property type="component" value="Unassembled WGS sequence"/>
</dbReference>
<dbReference type="AlphaFoldDB" id="A0A841J145"/>
<organism evidence="1 2">
    <name type="scientific">Sphingobium subterraneum</name>
    <dbReference type="NCBI Taxonomy" id="627688"/>
    <lineage>
        <taxon>Bacteria</taxon>
        <taxon>Pseudomonadati</taxon>
        <taxon>Pseudomonadota</taxon>
        <taxon>Alphaproteobacteria</taxon>
        <taxon>Sphingomonadales</taxon>
        <taxon>Sphingomonadaceae</taxon>
        <taxon>Sphingobium</taxon>
    </lineage>
</organism>
<comment type="caution">
    <text evidence="1">The sequence shown here is derived from an EMBL/GenBank/DDBJ whole genome shotgun (WGS) entry which is preliminary data.</text>
</comment>